<dbReference type="InterPro" id="IPR052396">
    <property type="entry name" value="Meiotic_Drive_Suppr_Kinase"/>
</dbReference>
<dbReference type="RefSeq" id="WP_124697759.1">
    <property type="nucleotide sequence ID" value="NZ_JBHUFE010000012.1"/>
</dbReference>
<reference evidence="1 2" key="1">
    <citation type="submission" date="2018-11" db="EMBL/GenBank/DDBJ databases">
        <title>Genome sequence of strain 7197.</title>
        <authorList>
            <person name="Gao J."/>
            <person name="Sun J."/>
        </authorList>
    </citation>
    <scope>NUCLEOTIDE SEQUENCE [LARGE SCALE GENOMIC DNA]</scope>
    <source>
        <strain evidence="1 2">7197</strain>
    </source>
</reference>
<dbReference type="Proteomes" id="UP000282529">
    <property type="component" value="Unassembled WGS sequence"/>
</dbReference>
<comment type="caution">
    <text evidence="1">The sequence shown here is derived from an EMBL/GenBank/DDBJ whole genome shotgun (WGS) entry which is preliminary data.</text>
</comment>
<evidence type="ECO:0000313" key="1">
    <source>
        <dbReference type="EMBL" id="RQW08390.1"/>
    </source>
</evidence>
<dbReference type="InterPro" id="IPR011009">
    <property type="entry name" value="Kinase-like_dom_sf"/>
</dbReference>
<dbReference type="EMBL" id="RQPI01000021">
    <property type="protein sequence ID" value="RQW08390.1"/>
    <property type="molecule type" value="Genomic_DNA"/>
</dbReference>
<keyword evidence="1" id="KW-0808">Transferase</keyword>
<dbReference type="PANTHER" id="PTHR37171:SF1">
    <property type="entry name" value="SERINE_THREONINE-PROTEIN KINASE YRZF-RELATED"/>
    <property type="match status" value="1"/>
</dbReference>
<proteinExistence type="predicted"/>
<protein>
    <submittedName>
        <fullName evidence="1">Serine/threonine protein kinase</fullName>
    </submittedName>
</protein>
<name>A0A3N9NZ67_9BACL</name>
<gene>
    <name evidence="1" type="ORF">EH198_22545</name>
</gene>
<dbReference type="PANTHER" id="PTHR37171">
    <property type="entry name" value="SERINE/THREONINE-PROTEIN KINASE YRZF-RELATED"/>
    <property type="match status" value="1"/>
</dbReference>
<organism evidence="1 2">
    <name type="scientific">Paenibacillus rhizophilus</name>
    <dbReference type="NCBI Taxonomy" id="1850366"/>
    <lineage>
        <taxon>Bacteria</taxon>
        <taxon>Bacillati</taxon>
        <taxon>Bacillota</taxon>
        <taxon>Bacilli</taxon>
        <taxon>Bacillales</taxon>
        <taxon>Paenibacillaceae</taxon>
        <taxon>Paenibacillus</taxon>
    </lineage>
</organism>
<evidence type="ECO:0000313" key="2">
    <source>
        <dbReference type="Proteomes" id="UP000282529"/>
    </source>
</evidence>
<dbReference type="OrthoDB" id="529320at2"/>
<dbReference type="GO" id="GO:0004674">
    <property type="term" value="F:protein serine/threonine kinase activity"/>
    <property type="evidence" value="ECO:0007669"/>
    <property type="project" value="UniProtKB-KW"/>
</dbReference>
<accession>A0A3N9NZ67</accession>
<dbReference type="AlphaFoldDB" id="A0A3N9NZ67"/>
<keyword evidence="2" id="KW-1185">Reference proteome</keyword>
<dbReference type="Gene3D" id="1.10.510.10">
    <property type="entry name" value="Transferase(Phosphotransferase) domain 1"/>
    <property type="match status" value="1"/>
</dbReference>
<keyword evidence="1" id="KW-0723">Serine/threonine-protein kinase</keyword>
<keyword evidence="1" id="KW-0418">Kinase</keyword>
<dbReference type="SUPFAM" id="SSF56112">
    <property type="entry name" value="Protein kinase-like (PK-like)"/>
    <property type="match status" value="1"/>
</dbReference>
<sequence>MEKLLEAIKEELLKHLVLESVQPEDPIKVRNVPGPWVLLGSGNYAAVLFHPDYEEYAVKVYAPGRPGLAEEAEVYRRLGAHPAYSVLYHAGPDFLLLKRLRGVTFYDCIKRGISITDQAIRDIDEALKYAVSRGLHPHDVHAKNVMLGDGRGLIVDISDFLKQEDCTMWDDFKKAYSRLYRPVASLGVFPVPDTVLEAVRKGYRLWRRRRS</sequence>